<feature type="compositionally biased region" description="Acidic residues" evidence="1">
    <location>
        <begin position="198"/>
        <end position="209"/>
    </location>
</feature>
<feature type="region of interest" description="Disordered" evidence="1">
    <location>
        <begin position="149"/>
        <end position="232"/>
    </location>
</feature>
<reference evidence="2" key="3">
    <citation type="submission" date="2025-08" db="UniProtKB">
        <authorList>
            <consortium name="Ensembl"/>
        </authorList>
    </citation>
    <scope>IDENTIFICATION</scope>
    <source>
        <strain evidence="2">HSOK</strain>
    </source>
</reference>
<dbReference type="Ensembl" id="ENSORLT00015028683.1">
    <property type="protein sequence ID" value="ENSORLP00015034655.1"/>
    <property type="gene ID" value="ENSORLG00015020758.1"/>
</dbReference>
<feature type="compositionally biased region" description="Acidic residues" evidence="1">
    <location>
        <begin position="174"/>
        <end position="185"/>
    </location>
</feature>
<reference evidence="2" key="4">
    <citation type="submission" date="2025-09" db="UniProtKB">
        <authorList>
            <consortium name="Ensembl"/>
        </authorList>
    </citation>
    <scope>IDENTIFICATION</scope>
    <source>
        <strain evidence="2">HSOK</strain>
    </source>
</reference>
<proteinExistence type="predicted"/>
<dbReference type="Proteomes" id="UP000265200">
    <property type="component" value="Chromosome 4"/>
</dbReference>
<dbReference type="AlphaFoldDB" id="A0A3P9JR12"/>
<name>A0A3P9JR12_ORYLA</name>
<reference key="1">
    <citation type="journal article" date="2007" name="Nature">
        <title>The medaka draft genome and insights into vertebrate genome evolution.</title>
        <authorList>
            <person name="Kasahara M."/>
            <person name="Naruse K."/>
            <person name="Sasaki S."/>
            <person name="Nakatani Y."/>
            <person name="Qu W."/>
            <person name="Ahsan B."/>
            <person name="Yamada T."/>
            <person name="Nagayasu Y."/>
            <person name="Doi K."/>
            <person name="Kasai Y."/>
            <person name="Jindo T."/>
            <person name="Kobayashi D."/>
            <person name="Shimada A."/>
            <person name="Toyoda A."/>
            <person name="Kuroki Y."/>
            <person name="Fujiyama A."/>
            <person name="Sasaki T."/>
            <person name="Shimizu A."/>
            <person name="Asakawa S."/>
            <person name="Shimizu N."/>
            <person name="Hashimoto S."/>
            <person name="Yang J."/>
            <person name="Lee Y."/>
            <person name="Matsushima K."/>
            <person name="Sugano S."/>
            <person name="Sakaizumi M."/>
            <person name="Narita T."/>
            <person name="Ohishi K."/>
            <person name="Haga S."/>
            <person name="Ohta F."/>
            <person name="Nomoto H."/>
            <person name="Nogata K."/>
            <person name="Morishita T."/>
            <person name="Endo T."/>
            <person name="Shin-I T."/>
            <person name="Takeda H."/>
            <person name="Morishita S."/>
            <person name="Kohara Y."/>
        </authorList>
    </citation>
    <scope>NUCLEOTIDE SEQUENCE [LARGE SCALE GENOMIC DNA]</scope>
    <source>
        <strain>Hd-rR</strain>
    </source>
</reference>
<accession>A0A3P9JR12</accession>
<protein>
    <submittedName>
        <fullName evidence="2">Oogenesis-related gene</fullName>
    </submittedName>
</protein>
<feature type="region of interest" description="Disordered" evidence="1">
    <location>
        <begin position="108"/>
        <end position="134"/>
    </location>
</feature>
<evidence type="ECO:0000256" key="1">
    <source>
        <dbReference type="SAM" id="MobiDB-lite"/>
    </source>
</evidence>
<reference evidence="2 3" key="2">
    <citation type="submission" date="2017-04" db="EMBL/GenBank/DDBJ databases">
        <title>CpG methylation of centromeres and impact of large insertions on vertebrate speciation.</title>
        <authorList>
            <person name="Ichikawa K."/>
            <person name="Yoshimura J."/>
            <person name="Morishita S."/>
        </authorList>
    </citation>
    <scope>NUCLEOTIDE SEQUENCE</scope>
    <source>
        <strain evidence="2 3">HSOK</strain>
    </source>
</reference>
<evidence type="ECO:0000313" key="2">
    <source>
        <dbReference type="Ensembl" id="ENSORLP00015034655.1"/>
    </source>
</evidence>
<feature type="compositionally biased region" description="Basic and acidic residues" evidence="1">
    <location>
        <begin position="163"/>
        <end position="173"/>
    </location>
</feature>
<sequence>SFHLIVLSSALEGRHGGDTGRRGKAGRRAARAAPRPLLAVWPRGSCPTITELLVSDVFLTLTAVAGSSLLQGLAAACLSGASHGHRGLCTPTPLPPEAPAPCDARAAVRPAPLGPERPGLPGTPQHRGRPVPRCCSTLNRLTFGADLLTSASPTEIRSSPAKPDGKGSKRKQDDLDDDDDEEEEDHPSWVEALSKELVDDEGPAEDPDYEPSSVETDTEEYASHNHTESDLELSGRDLVIEDVQTDLNAARISCEAATVQMSSSKQQPTHALTAPHTHACSSAAIVLVKFSSCSCLRSTKRTAELILDHRR</sequence>
<evidence type="ECO:0000313" key="3">
    <source>
        <dbReference type="Proteomes" id="UP000265200"/>
    </source>
</evidence>
<organism evidence="2 3">
    <name type="scientific">Oryzias latipes</name>
    <name type="common">Japanese rice fish</name>
    <name type="synonym">Japanese killifish</name>
    <dbReference type="NCBI Taxonomy" id="8090"/>
    <lineage>
        <taxon>Eukaryota</taxon>
        <taxon>Metazoa</taxon>
        <taxon>Chordata</taxon>
        <taxon>Craniata</taxon>
        <taxon>Vertebrata</taxon>
        <taxon>Euteleostomi</taxon>
        <taxon>Actinopterygii</taxon>
        <taxon>Neopterygii</taxon>
        <taxon>Teleostei</taxon>
        <taxon>Neoteleostei</taxon>
        <taxon>Acanthomorphata</taxon>
        <taxon>Ovalentaria</taxon>
        <taxon>Atherinomorphae</taxon>
        <taxon>Beloniformes</taxon>
        <taxon>Adrianichthyidae</taxon>
        <taxon>Oryziinae</taxon>
        <taxon>Oryzias</taxon>
    </lineage>
</organism>
<feature type="compositionally biased region" description="Basic and acidic residues" evidence="1">
    <location>
        <begin position="221"/>
        <end position="232"/>
    </location>
</feature>